<dbReference type="InterPro" id="IPR008266">
    <property type="entry name" value="Tyr_kinase_AS"/>
</dbReference>
<dbReference type="Gene3D" id="1.20.930.20">
    <property type="entry name" value="Adaptor protein Cbl, N-terminal domain"/>
    <property type="match status" value="1"/>
</dbReference>
<evidence type="ECO:0000313" key="3">
    <source>
        <dbReference type="Proteomes" id="UP000439903"/>
    </source>
</evidence>
<gene>
    <name evidence="2" type="ORF">F8M41_003744</name>
</gene>
<dbReference type="SUPFAM" id="SSF56112">
    <property type="entry name" value="Protein kinase-like (PK-like)"/>
    <property type="match status" value="1"/>
</dbReference>
<keyword evidence="2" id="KW-0418">Kinase</keyword>
<dbReference type="InterPro" id="IPR011990">
    <property type="entry name" value="TPR-like_helical_dom_sf"/>
</dbReference>
<dbReference type="PANTHER" id="PTHR44329">
    <property type="entry name" value="SERINE/THREONINE-PROTEIN KINASE TNNI3K-RELATED"/>
    <property type="match status" value="1"/>
</dbReference>
<dbReference type="PROSITE" id="PS50011">
    <property type="entry name" value="PROTEIN_KINASE_DOM"/>
    <property type="match status" value="1"/>
</dbReference>
<dbReference type="InterPro" id="IPR011009">
    <property type="entry name" value="Kinase-like_dom_sf"/>
</dbReference>
<dbReference type="GO" id="GO:0005524">
    <property type="term" value="F:ATP binding"/>
    <property type="evidence" value="ECO:0007669"/>
    <property type="project" value="InterPro"/>
</dbReference>
<dbReference type="InterPro" id="IPR001245">
    <property type="entry name" value="Ser-Thr/Tyr_kinase_cat_dom"/>
</dbReference>
<dbReference type="InterPro" id="IPR036537">
    <property type="entry name" value="Adaptor_Cbl_N_dom_sf"/>
</dbReference>
<dbReference type="PROSITE" id="PS00109">
    <property type="entry name" value="PROTEIN_KINASE_TYR"/>
    <property type="match status" value="1"/>
</dbReference>
<dbReference type="Pfam" id="PF07714">
    <property type="entry name" value="PK_Tyr_Ser-Thr"/>
    <property type="match status" value="1"/>
</dbReference>
<dbReference type="InterPro" id="IPR059179">
    <property type="entry name" value="MLKL-like_MCAfunc"/>
</dbReference>
<dbReference type="EMBL" id="WTPW01001331">
    <property type="protein sequence ID" value="KAF0441998.1"/>
    <property type="molecule type" value="Genomic_DNA"/>
</dbReference>
<dbReference type="SUPFAM" id="SSF81901">
    <property type="entry name" value="HCP-like"/>
    <property type="match status" value="1"/>
</dbReference>
<dbReference type="Proteomes" id="UP000439903">
    <property type="component" value="Unassembled WGS sequence"/>
</dbReference>
<dbReference type="PRINTS" id="PR00109">
    <property type="entry name" value="TYRKINASE"/>
</dbReference>
<dbReference type="GO" id="GO:0004674">
    <property type="term" value="F:protein serine/threonine kinase activity"/>
    <property type="evidence" value="ECO:0007669"/>
    <property type="project" value="TreeGrafter"/>
</dbReference>
<dbReference type="OrthoDB" id="2370807at2759"/>
<proteinExistence type="predicted"/>
<dbReference type="SMART" id="SM00671">
    <property type="entry name" value="SEL1"/>
    <property type="match status" value="2"/>
</dbReference>
<sequence length="663" mass="76757">MNEDTLELAQFVVIPLAIFIPLFREITDISNEIIELYKTAHTNKRICGVLLDRVQAAEAAVKNLIIREKERPEFFTGPNNVIIRNLVGIMKNIKEFVKEICELKGLRKYLVSKGMEERFKELTREFDGYMSNLNFTITIEIRAQIERDNLAIRTDQEETNQLLFQLAESINFNQKKVNNDISYIKEDVMSVKNDVVEIKNQFILMVKCFEEFAIAKERAKNIADASLNILDFKPSSETRRKVRRWVRKSDDYDVAFKEMDESLLKDLNREVGLLKMLQESRDVIQFFGLVEDKNNSKLYLVTEWAKHGNLREYYKKQKIDQSSKIQIALDIVRGLNFLEAYQILHHDVRSANIMIGSYGNAKIANFGMSRGFIDTSRNIKSTSNTIRYMAPEKIRGMPYDSRCEVFSFGMLLWEIAETELPFSEYKHEFDIRNKIFEDPIQLSFKNDMPIKWKKLVLKATSCDPDKRPQFKKILAKLKELSQTPCTTTDQNGSSQKKAYIKNIMSIEDAIKQHNKMDGDKAKAWESFEFYSQLGDTTAKFYKAYYLYKNFLESPCSKEQRLNQAVKLFKEAADDGGITISQYYYAVCLYNGLGVEKDLKSAYEYFCKAAHKGDANSMFNVGNMCYEGVGVEKNIDEGIHWIMMAAYNDVASAIKLCEEKGIQL</sequence>
<dbReference type="InterPro" id="IPR051681">
    <property type="entry name" value="Ser/Thr_Kinases-Pseudokinases"/>
</dbReference>
<dbReference type="Gene3D" id="1.25.40.10">
    <property type="entry name" value="Tetratricopeptide repeat domain"/>
    <property type="match status" value="1"/>
</dbReference>
<dbReference type="GO" id="GO:0007166">
    <property type="term" value="P:cell surface receptor signaling pathway"/>
    <property type="evidence" value="ECO:0007669"/>
    <property type="project" value="InterPro"/>
</dbReference>
<name>A0A8H4A888_GIGMA</name>
<accession>A0A8H4A888</accession>
<evidence type="ECO:0000313" key="2">
    <source>
        <dbReference type="EMBL" id="KAF0441998.1"/>
    </source>
</evidence>
<evidence type="ECO:0000259" key="1">
    <source>
        <dbReference type="PROSITE" id="PS50011"/>
    </source>
</evidence>
<dbReference type="CDD" id="cd21037">
    <property type="entry name" value="MLKL_NTD"/>
    <property type="match status" value="1"/>
</dbReference>
<protein>
    <submittedName>
        <fullName evidence="2">Kinase-like protein</fullName>
    </submittedName>
</protein>
<organism evidence="2 3">
    <name type="scientific">Gigaspora margarita</name>
    <dbReference type="NCBI Taxonomy" id="4874"/>
    <lineage>
        <taxon>Eukaryota</taxon>
        <taxon>Fungi</taxon>
        <taxon>Fungi incertae sedis</taxon>
        <taxon>Mucoromycota</taxon>
        <taxon>Glomeromycotina</taxon>
        <taxon>Glomeromycetes</taxon>
        <taxon>Diversisporales</taxon>
        <taxon>Gigasporaceae</taxon>
        <taxon>Gigaspora</taxon>
    </lineage>
</organism>
<feature type="domain" description="Protein kinase" evidence="1">
    <location>
        <begin position="216"/>
        <end position="480"/>
    </location>
</feature>
<dbReference type="Gene3D" id="1.10.510.10">
    <property type="entry name" value="Transferase(Phosphotransferase) domain 1"/>
    <property type="match status" value="1"/>
</dbReference>
<keyword evidence="3" id="KW-1185">Reference proteome</keyword>
<dbReference type="AlphaFoldDB" id="A0A8H4A888"/>
<dbReference type="Pfam" id="PF08238">
    <property type="entry name" value="Sel1"/>
    <property type="match status" value="3"/>
</dbReference>
<reference evidence="2 3" key="1">
    <citation type="journal article" date="2019" name="Environ. Microbiol.">
        <title>At the nexus of three kingdoms: the genome of the mycorrhizal fungus Gigaspora margarita provides insights into plant, endobacterial and fungal interactions.</title>
        <authorList>
            <person name="Venice F."/>
            <person name="Ghignone S."/>
            <person name="Salvioli di Fossalunga A."/>
            <person name="Amselem J."/>
            <person name="Novero M."/>
            <person name="Xianan X."/>
            <person name="Sedzielewska Toro K."/>
            <person name="Morin E."/>
            <person name="Lipzen A."/>
            <person name="Grigoriev I.V."/>
            <person name="Henrissat B."/>
            <person name="Martin F.M."/>
            <person name="Bonfante P."/>
        </authorList>
    </citation>
    <scope>NUCLEOTIDE SEQUENCE [LARGE SCALE GENOMIC DNA]</scope>
    <source>
        <strain evidence="2 3">BEG34</strain>
    </source>
</reference>
<dbReference type="InterPro" id="IPR006597">
    <property type="entry name" value="Sel1-like"/>
</dbReference>
<comment type="caution">
    <text evidence="2">The sequence shown here is derived from an EMBL/GenBank/DDBJ whole genome shotgun (WGS) entry which is preliminary data.</text>
</comment>
<dbReference type="InterPro" id="IPR000719">
    <property type="entry name" value="Prot_kinase_dom"/>
</dbReference>
<keyword evidence="2" id="KW-0808">Transferase</keyword>